<comment type="caution">
    <text evidence="2">The sequence shown here is derived from an EMBL/GenBank/DDBJ whole genome shotgun (WGS) entry which is preliminary data.</text>
</comment>
<evidence type="ECO:0000256" key="1">
    <source>
        <dbReference type="SAM" id="Phobius"/>
    </source>
</evidence>
<keyword evidence="1" id="KW-1133">Transmembrane helix</keyword>
<organism evidence="2 3">
    <name type="scientific">Modestobacter caceresii</name>
    <dbReference type="NCBI Taxonomy" id="1522368"/>
    <lineage>
        <taxon>Bacteria</taxon>
        <taxon>Bacillati</taxon>
        <taxon>Actinomycetota</taxon>
        <taxon>Actinomycetes</taxon>
        <taxon>Geodermatophilales</taxon>
        <taxon>Geodermatophilaceae</taxon>
        <taxon>Modestobacter</taxon>
    </lineage>
</organism>
<dbReference type="STRING" id="1522368.IN07_23370"/>
<feature type="transmembrane region" description="Helical" evidence="1">
    <location>
        <begin position="146"/>
        <end position="165"/>
    </location>
</feature>
<accession>A0A098Y1X0</accession>
<feature type="transmembrane region" description="Helical" evidence="1">
    <location>
        <begin position="197"/>
        <end position="219"/>
    </location>
</feature>
<dbReference type="Proteomes" id="UP000029713">
    <property type="component" value="Unassembled WGS sequence"/>
</dbReference>
<feature type="transmembrane region" description="Helical" evidence="1">
    <location>
        <begin position="56"/>
        <end position="74"/>
    </location>
</feature>
<feature type="transmembrane region" description="Helical" evidence="1">
    <location>
        <begin position="120"/>
        <end position="140"/>
    </location>
</feature>
<evidence type="ECO:0000313" key="2">
    <source>
        <dbReference type="EMBL" id="KGH43981.1"/>
    </source>
</evidence>
<feature type="transmembrane region" description="Helical" evidence="1">
    <location>
        <begin position="231"/>
        <end position="259"/>
    </location>
</feature>
<name>A0A098Y1X0_9ACTN</name>
<keyword evidence="3" id="KW-1185">Reference proteome</keyword>
<proteinExistence type="predicted"/>
<evidence type="ECO:0000313" key="3">
    <source>
        <dbReference type="Proteomes" id="UP000029713"/>
    </source>
</evidence>
<keyword evidence="1" id="KW-0472">Membrane</keyword>
<dbReference type="EMBL" id="JPMX01000127">
    <property type="protein sequence ID" value="KGH43981.1"/>
    <property type="molecule type" value="Genomic_DNA"/>
</dbReference>
<keyword evidence="1" id="KW-0812">Transmembrane</keyword>
<dbReference type="AlphaFoldDB" id="A0A098Y1X0"/>
<reference evidence="2 3" key="1">
    <citation type="submission" date="2014-07" db="EMBL/GenBank/DDBJ databases">
        <title>Biosystematic studies on Modestobacter strains isolated from extreme hyper-arid desert soil and from historic building.</title>
        <authorList>
            <person name="Bukarasam K."/>
            <person name="Bull A."/>
            <person name="Girard G."/>
            <person name="van Wezel G."/>
            <person name="Goodfellow M."/>
        </authorList>
    </citation>
    <scope>NUCLEOTIDE SEQUENCE [LARGE SCALE GENOMIC DNA]</scope>
    <source>
        <strain evidence="2 3">KNN45-2b</strain>
    </source>
</reference>
<sequence length="270" mass="28047">MLFIALMVPAAMLARGWSLASGRRAVASAGVEFVPVTPEATAQLARQATHAHRVRLLGLLLGLALVVSTVVLFAEASVFLWVPALAVGLLAGVLLAEATRPRPRWATASPARRPRRSEQISLWLLWTMRAAVAGVVLTALLQVDDLASPVVATATAVPLAGWLLAEAALLRVWLRPLPAEGADVPVDEAQRTWTAHLSVAAASVLALLPLGALLLRAAIDLGDQVTSDGAGLLPVALVAGGFSAIIAGLVVAGFLVTWLRPVRQASPALA</sequence>
<gene>
    <name evidence="2" type="ORF">IN07_23370</name>
</gene>
<feature type="transmembrane region" description="Helical" evidence="1">
    <location>
        <begin position="80"/>
        <end position="99"/>
    </location>
</feature>
<protein>
    <submittedName>
        <fullName evidence="2">Uncharacterized protein</fullName>
    </submittedName>
</protein>